<comment type="similarity">
    <text evidence="2 8">Belongs to the GrpE family.</text>
</comment>
<evidence type="ECO:0000313" key="12">
    <source>
        <dbReference type="Proteomes" id="UP001604277"/>
    </source>
</evidence>
<sequence>MEMTPSICLESTNIQVSARNGENGFPVGGDRRQFGEEDKVEWRDPSPTVNSLSFCKVFFFLAVIAMAAPTLSFYTSLSLSKPTKFLDFQQGRSHFFNPSKPFTKRGFSSFPFLNSFNITNNNCVYNEDPIFIDSGCRNRRRSFFKTSVSAQQDSEPQQTNHDSADSNEFRELEDKATLKPPSNLMSLMQVYREAILNGDGKTKVSDLSAEISYGKEKYIRLQADFDNHRKRSEKERLRLRSDVQGEVIESLLPMVDSFERAKQQIKLETEKEKKIDTSYQGIYKQFVEIMRSLRVAAVPTVGKPFDPSMHEAIAREESQVFKEGVVMQELRRGFFLGDRLLRPAMVKVSSGPGTKKPVCRGREIHRAARFNCWSRGKIVQLHTSTDPYKRNHLVLAQILEVRIISFKGSGKIFLSLYGNCFGFKN</sequence>
<dbReference type="InterPro" id="IPR009012">
    <property type="entry name" value="GrpE_head"/>
</dbReference>
<dbReference type="InterPro" id="IPR013805">
    <property type="entry name" value="GrpE_CC"/>
</dbReference>
<evidence type="ECO:0000256" key="2">
    <source>
        <dbReference type="ARBA" id="ARBA00009054"/>
    </source>
</evidence>
<keyword evidence="10" id="KW-0812">Transmembrane</keyword>
<dbReference type="NCBIfam" id="NF010741">
    <property type="entry name" value="PRK14143.1"/>
    <property type="match status" value="1"/>
</dbReference>
<dbReference type="SUPFAM" id="SSF58014">
    <property type="entry name" value="Coiled-coil domain of nucleotide exchange factor GrpE"/>
    <property type="match status" value="1"/>
</dbReference>
<dbReference type="SUPFAM" id="SSF51064">
    <property type="entry name" value="Head domain of nucleotide exchange factor GrpE"/>
    <property type="match status" value="1"/>
</dbReference>
<keyword evidence="12" id="KW-1185">Reference proteome</keyword>
<evidence type="ECO:0000256" key="6">
    <source>
        <dbReference type="ARBA" id="ARBA00023186"/>
    </source>
</evidence>
<reference evidence="12" key="1">
    <citation type="submission" date="2024-07" db="EMBL/GenBank/DDBJ databases">
        <title>Two chromosome-level genome assemblies of Korean endemic species Abeliophyllum distichum and Forsythia ovata (Oleaceae).</title>
        <authorList>
            <person name="Jang H."/>
        </authorList>
    </citation>
    <scope>NUCLEOTIDE SEQUENCE [LARGE SCALE GENOMIC DNA]</scope>
</reference>
<accession>A0ABD1U4Y9</accession>
<keyword evidence="4" id="KW-0963">Cytoplasm</keyword>
<dbReference type="EMBL" id="JBFOLJ010000007">
    <property type="protein sequence ID" value="KAL2520080.1"/>
    <property type="molecule type" value="Genomic_DNA"/>
</dbReference>
<dbReference type="Proteomes" id="UP001604277">
    <property type="component" value="Unassembled WGS sequence"/>
</dbReference>
<dbReference type="Gene3D" id="3.90.20.20">
    <property type="match status" value="1"/>
</dbReference>
<keyword evidence="5" id="KW-0346">Stress response</keyword>
<dbReference type="PANTHER" id="PTHR21237:SF40">
    <property type="entry name" value="CELL CYCLE AND APOPTOSIS REGULATOR PROTEIN 2"/>
    <property type="match status" value="1"/>
</dbReference>
<proteinExistence type="inferred from homology"/>
<feature type="compositionally biased region" description="Basic and acidic residues" evidence="9">
    <location>
        <begin position="162"/>
        <end position="172"/>
    </location>
</feature>
<comment type="subunit">
    <text evidence="3">Homodimer.</text>
</comment>
<evidence type="ECO:0000256" key="3">
    <source>
        <dbReference type="ARBA" id="ARBA00011738"/>
    </source>
</evidence>
<evidence type="ECO:0000256" key="9">
    <source>
        <dbReference type="SAM" id="MobiDB-lite"/>
    </source>
</evidence>
<evidence type="ECO:0000256" key="1">
    <source>
        <dbReference type="ARBA" id="ARBA00004496"/>
    </source>
</evidence>
<feature type="compositionally biased region" description="Polar residues" evidence="9">
    <location>
        <begin position="147"/>
        <end position="161"/>
    </location>
</feature>
<evidence type="ECO:0000256" key="4">
    <source>
        <dbReference type="ARBA" id="ARBA00022490"/>
    </source>
</evidence>
<keyword evidence="6 7" id="KW-0143">Chaperone</keyword>
<dbReference type="FunFam" id="2.30.22.10:FF:000001">
    <property type="entry name" value="Protein GrpE"/>
    <property type="match status" value="1"/>
</dbReference>
<keyword evidence="7" id="KW-0496">Mitochondrion</keyword>
<dbReference type="GO" id="GO:0005759">
    <property type="term" value="C:mitochondrial matrix"/>
    <property type="evidence" value="ECO:0007669"/>
    <property type="project" value="UniProtKB-SubCell"/>
</dbReference>
<gene>
    <name evidence="11" type="ORF">Fot_24003</name>
</gene>
<comment type="subcellular location">
    <subcellularLocation>
        <location evidence="1">Cytoplasm</location>
    </subcellularLocation>
    <subcellularLocation>
        <location evidence="7">Mitochondrion matrix</location>
    </subcellularLocation>
</comment>
<protein>
    <recommendedName>
        <fullName evidence="7">GrpE protein homolog</fullName>
    </recommendedName>
</protein>
<comment type="caution">
    <text evidence="11">The sequence shown here is derived from an EMBL/GenBank/DDBJ whole genome shotgun (WGS) entry which is preliminary data.</text>
</comment>
<dbReference type="Pfam" id="PF01025">
    <property type="entry name" value="GrpE"/>
    <property type="match status" value="1"/>
</dbReference>
<keyword evidence="10" id="KW-1133">Transmembrane helix</keyword>
<evidence type="ECO:0000256" key="10">
    <source>
        <dbReference type="SAM" id="Phobius"/>
    </source>
</evidence>
<dbReference type="InterPro" id="IPR000740">
    <property type="entry name" value="GrpE"/>
</dbReference>
<keyword evidence="10" id="KW-0472">Membrane</keyword>
<dbReference type="HAMAP" id="MF_01151">
    <property type="entry name" value="GrpE"/>
    <property type="match status" value="1"/>
</dbReference>
<feature type="region of interest" description="Disordered" evidence="9">
    <location>
        <begin position="147"/>
        <end position="172"/>
    </location>
</feature>
<organism evidence="11 12">
    <name type="scientific">Forsythia ovata</name>
    <dbReference type="NCBI Taxonomy" id="205694"/>
    <lineage>
        <taxon>Eukaryota</taxon>
        <taxon>Viridiplantae</taxon>
        <taxon>Streptophyta</taxon>
        <taxon>Embryophyta</taxon>
        <taxon>Tracheophyta</taxon>
        <taxon>Spermatophyta</taxon>
        <taxon>Magnoliopsida</taxon>
        <taxon>eudicotyledons</taxon>
        <taxon>Gunneridae</taxon>
        <taxon>Pentapetalae</taxon>
        <taxon>asterids</taxon>
        <taxon>lamiids</taxon>
        <taxon>Lamiales</taxon>
        <taxon>Oleaceae</taxon>
        <taxon>Forsythieae</taxon>
        <taxon>Forsythia</taxon>
    </lineage>
</organism>
<evidence type="ECO:0000256" key="7">
    <source>
        <dbReference type="RuleBase" id="RU000640"/>
    </source>
</evidence>
<comment type="function">
    <text evidence="7">Essential component of the PAM complex, a complex required for the translocation of transit peptide-containing proteins from the inner membrane into the mitochondrial matrix in an ATP-dependent manner.</text>
</comment>
<evidence type="ECO:0000256" key="5">
    <source>
        <dbReference type="ARBA" id="ARBA00023016"/>
    </source>
</evidence>
<dbReference type="CDD" id="cd00446">
    <property type="entry name" value="GrpE"/>
    <property type="match status" value="1"/>
</dbReference>
<evidence type="ECO:0000256" key="8">
    <source>
        <dbReference type="RuleBase" id="RU004478"/>
    </source>
</evidence>
<dbReference type="AlphaFoldDB" id="A0ABD1U4Y9"/>
<feature type="transmembrane region" description="Helical" evidence="10">
    <location>
        <begin position="57"/>
        <end position="77"/>
    </location>
</feature>
<dbReference type="PRINTS" id="PR00773">
    <property type="entry name" value="GRPEPROTEIN"/>
</dbReference>
<evidence type="ECO:0000313" key="11">
    <source>
        <dbReference type="EMBL" id="KAL2520080.1"/>
    </source>
</evidence>
<dbReference type="PANTHER" id="PTHR21237">
    <property type="entry name" value="GRPE PROTEIN"/>
    <property type="match status" value="1"/>
</dbReference>
<dbReference type="Gene3D" id="2.30.22.10">
    <property type="entry name" value="Head domain of nucleotide exchange factor GrpE"/>
    <property type="match status" value="1"/>
</dbReference>
<name>A0ABD1U4Y9_9LAMI</name>
<dbReference type="PROSITE" id="PS01071">
    <property type="entry name" value="GRPE"/>
    <property type="match status" value="1"/>
</dbReference>